<dbReference type="GO" id="GO:0010181">
    <property type="term" value="F:FMN binding"/>
    <property type="evidence" value="ECO:0007669"/>
    <property type="project" value="TreeGrafter"/>
</dbReference>
<dbReference type="AlphaFoldDB" id="A0A1J7BIR8"/>
<dbReference type="InterPro" id="IPR029039">
    <property type="entry name" value="Flavoprotein-like_sf"/>
</dbReference>
<dbReference type="GO" id="GO:0016491">
    <property type="term" value="F:oxidoreductase activity"/>
    <property type="evidence" value="ECO:0007669"/>
    <property type="project" value="InterPro"/>
</dbReference>
<organism evidence="2 3">
    <name type="scientific">Mangrovactinospora gilvigrisea</name>
    <dbReference type="NCBI Taxonomy" id="1428644"/>
    <lineage>
        <taxon>Bacteria</taxon>
        <taxon>Bacillati</taxon>
        <taxon>Actinomycetota</taxon>
        <taxon>Actinomycetes</taxon>
        <taxon>Kitasatosporales</taxon>
        <taxon>Streptomycetaceae</taxon>
        <taxon>Mangrovactinospora</taxon>
    </lineage>
</organism>
<evidence type="ECO:0000313" key="3">
    <source>
        <dbReference type="Proteomes" id="UP000243342"/>
    </source>
</evidence>
<gene>
    <name evidence="2" type="ORF">BIV57_04730</name>
</gene>
<dbReference type="RefSeq" id="WP_071655388.1">
    <property type="nucleotide sequence ID" value="NZ_MLCF01000017.1"/>
</dbReference>
<dbReference type="STRING" id="1428644.BIV57_04730"/>
<dbReference type="EMBL" id="MLCF01000017">
    <property type="protein sequence ID" value="OIV38567.1"/>
    <property type="molecule type" value="Genomic_DNA"/>
</dbReference>
<evidence type="ECO:0000313" key="2">
    <source>
        <dbReference type="EMBL" id="OIV38567.1"/>
    </source>
</evidence>
<dbReference type="SUPFAM" id="SSF52218">
    <property type="entry name" value="Flavoproteins"/>
    <property type="match status" value="1"/>
</dbReference>
<dbReference type="PANTHER" id="PTHR30543:SF21">
    <property type="entry name" value="NAD(P)H-DEPENDENT FMN REDUCTASE LOT6"/>
    <property type="match status" value="1"/>
</dbReference>
<sequence>MSRVLAISGSIRANSFNTHVLHNLQSLAPAGMLVEVYKGIEELPHFSEDLEANPPAQVLRLRQAIQEADGLVISTPEYNRHIPGVLKNALDWASRPYAQGVLTGKNVVVLSAFPSNAGGLTANLQLRNLLSVVNAYVVGGPIVSIPEVHSALAVQADSPAVLANEATRGMIAKNLDSLERAVQDNTGAKHAA</sequence>
<evidence type="ECO:0000259" key="1">
    <source>
        <dbReference type="Pfam" id="PF03358"/>
    </source>
</evidence>
<name>A0A1J7BIR8_9ACTN</name>
<dbReference type="OrthoDB" id="9812295at2"/>
<protein>
    <recommendedName>
        <fullName evidence="1">NADPH-dependent FMN reductase-like domain-containing protein</fullName>
    </recommendedName>
</protein>
<dbReference type="Proteomes" id="UP000243342">
    <property type="component" value="Unassembled WGS sequence"/>
</dbReference>
<keyword evidence="3" id="KW-1185">Reference proteome</keyword>
<dbReference type="PANTHER" id="PTHR30543">
    <property type="entry name" value="CHROMATE REDUCTASE"/>
    <property type="match status" value="1"/>
</dbReference>
<accession>A0A1J7BIR8</accession>
<dbReference type="GO" id="GO:0005829">
    <property type="term" value="C:cytosol"/>
    <property type="evidence" value="ECO:0007669"/>
    <property type="project" value="TreeGrafter"/>
</dbReference>
<proteinExistence type="predicted"/>
<feature type="domain" description="NADPH-dependent FMN reductase-like" evidence="1">
    <location>
        <begin position="3"/>
        <end position="149"/>
    </location>
</feature>
<dbReference type="InterPro" id="IPR005025">
    <property type="entry name" value="FMN_Rdtase-like_dom"/>
</dbReference>
<dbReference type="Pfam" id="PF03358">
    <property type="entry name" value="FMN_red"/>
    <property type="match status" value="1"/>
</dbReference>
<dbReference type="InterPro" id="IPR050712">
    <property type="entry name" value="NAD(P)H-dep_reductase"/>
</dbReference>
<dbReference type="Gene3D" id="3.40.50.360">
    <property type="match status" value="1"/>
</dbReference>
<reference evidence="2 3" key="1">
    <citation type="submission" date="2016-10" db="EMBL/GenBank/DDBJ databases">
        <title>Genome sequence of Streptomyces gilvigriseus MUSC 26.</title>
        <authorList>
            <person name="Lee L.-H."/>
            <person name="Ser H.-L."/>
        </authorList>
    </citation>
    <scope>NUCLEOTIDE SEQUENCE [LARGE SCALE GENOMIC DNA]</scope>
    <source>
        <strain evidence="2 3">MUSC 26</strain>
    </source>
</reference>
<comment type="caution">
    <text evidence="2">The sequence shown here is derived from an EMBL/GenBank/DDBJ whole genome shotgun (WGS) entry which is preliminary data.</text>
</comment>